<dbReference type="InterPro" id="IPR000089">
    <property type="entry name" value="Biotin_lipoyl"/>
</dbReference>
<dbReference type="CDD" id="cd06849">
    <property type="entry name" value="lipoyl_domain"/>
    <property type="match status" value="3"/>
</dbReference>
<feature type="region of interest" description="Disordered" evidence="10">
    <location>
        <begin position="77"/>
        <end position="97"/>
    </location>
</feature>
<dbReference type="InterPro" id="IPR050743">
    <property type="entry name" value="2-oxoacid_DH_E2_comp"/>
</dbReference>
<dbReference type="PANTHER" id="PTHR43178:SF2">
    <property type="entry name" value="DIHYDROLIPOYLLYSINE-RESIDUE ACETYLTRANSFERASE COMPONENT OF PYRUVATE DEHYDROGENASE COMPLEX"/>
    <property type="match status" value="1"/>
</dbReference>
<evidence type="ECO:0000256" key="5">
    <source>
        <dbReference type="ARBA" id="ARBA00022823"/>
    </source>
</evidence>
<evidence type="ECO:0000256" key="7">
    <source>
        <dbReference type="ARBA" id="ARBA00025211"/>
    </source>
</evidence>
<organism evidence="13 14">
    <name type="scientific">Catenovulum maritimum</name>
    <dbReference type="NCBI Taxonomy" id="1513271"/>
    <lineage>
        <taxon>Bacteria</taxon>
        <taxon>Pseudomonadati</taxon>
        <taxon>Pseudomonadota</taxon>
        <taxon>Gammaproteobacteria</taxon>
        <taxon>Alteromonadales</taxon>
        <taxon>Alteromonadaceae</taxon>
        <taxon>Catenovulum</taxon>
    </lineage>
</organism>
<feature type="domain" description="Lipoyl-binding" evidence="11">
    <location>
        <begin position="3"/>
        <end position="76"/>
    </location>
</feature>
<keyword evidence="3 9" id="KW-0808">Transferase</keyword>
<gene>
    <name evidence="13" type="primary">aceF</name>
    <name evidence="13" type="ORF">XM47_11950</name>
</gene>
<feature type="compositionally biased region" description="Low complexity" evidence="10">
    <location>
        <begin position="80"/>
        <end position="97"/>
    </location>
</feature>
<comment type="similarity">
    <text evidence="1 9">Belongs to the 2-oxoacid dehydrogenase family.</text>
</comment>
<comment type="function">
    <text evidence="7">The pyruvate dehydrogenase complex catalyzes the overall conversion of pyruvate to acetyl-CoA and CO(2). It contains multiple copies of three enzymatic components: pyruvate dehydrogenase (E1), dihydrolipoamide acetyltransferase (E2) and lipoamide dehydrogenase (E3).</text>
</comment>
<dbReference type="GO" id="GO:0031405">
    <property type="term" value="F:lipoic acid binding"/>
    <property type="evidence" value="ECO:0007669"/>
    <property type="project" value="TreeGrafter"/>
</dbReference>
<dbReference type="PANTHER" id="PTHR43178">
    <property type="entry name" value="DIHYDROLIPOAMIDE ACETYLTRANSFERASE COMPONENT OF PYRUVATE DEHYDROGENASE COMPLEX"/>
    <property type="match status" value="1"/>
</dbReference>
<dbReference type="PROSITE" id="PS50968">
    <property type="entry name" value="BIOTINYL_LIPOYL"/>
    <property type="match status" value="3"/>
</dbReference>
<evidence type="ECO:0000256" key="10">
    <source>
        <dbReference type="SAM" id="MobiDB-lite"/>
    </source>
</evidence>
<dbReference type="NCBIfam" id="NF008814">
    <property type="entry name" value="PRK11854.1"/>
    <property type="match status" value="1"/>
</dbReference>
<sequence>MAIKDVLVPDVGGDEVEVIELCVAVGDSVEAEDSLITVESDKASMDIPAPFAGTVKEIKIAVGDKVSEGTLIVTVEDASSEAPASEPAAEPVSQAPAPVAASAATSTSTIEVTVPDIGGDTDVEIIEVLVAVGDTVEAEDGLITLETDKATMDVPCPAAGTVKELKVAVGDKASEGTLVLILETQSQATDSPAPAAAPVAEQAAPVAAATASELKEIFVPDIGGDADVDVIEVLVAVGDEIAKEDGLITLETDKATMDVPAPVAGTVKEIKVAVGDKVSEGSLIVIVETQGSAPAPAPVASAPAQAAAPAPAATPAKAEPAAAVEPAKPSKNVHASPSVRRVAREFGVDLTLVPATGRKGRILKEDVQNWVKAELAKPKAAAGSSNANTGGFEVLAAPKIDFSKFGEIEEQPLSRIQKISGKNLHRNWVTIPHVTQFDEADITNVESFRKEQNAYHAKIQSGLKITPLVFVMKAAAKSLAKFPTFNSSLSSDGENLILKKFINIGIAVDTPNGLVVPVIKDVDKKGIEELSRELIEVSKKARDGKLKSADMQGGCFTISSLGGIGGTAFTPIVNWPEVAILGVSKAEMKPKWNGSEFVPKLMCPLSLSYDHRVIDGALGAKFSVDLAANLSDIRRLVL</sequence>
<comment type="subunit">
    <text evidence="2 9">Forms a 24-polypeptide structural core with octahedral symmetry.</text>
</comment>
<dbReference type="FunFam" id="2.40.50.100:FF:000009">
    <property type="entry name" value="Acetyltransferase component of pyruvate dehydrogenase complex"/>
    <property type="match status" value="3"/>
</dbReference>
<evidence type="ECO:0000313" key="14">
    <source>
        <dbReference type="Proteomes" id="UP000037600"/>
    </source>
</evidence>
<evidence type="ECO:0000256" key="3">
    <source>
        <dbReference type="ARBA" id="ARBA00022679"/>
    </source>
</evidence>
<name>A0A0J8GQ56_9ALTE</name>
<dbReference type="OrthoDB" id="9805770at2"/>
<evidence type="ECO:0000256" key="4">
    <source>
        <dbReference type="ARBA" id="ARBA00022737"/>
    </source>
</evidence>
<dbReference type="SUPFAM" id="SSF47005">
    <property type="entry name" value="Peripheral subunit-binding domain of 2-oxo acid dehydrogenase complex"/>
    <property type="match status" value="1"/>
</dbReference>
<dbReference type="InterPro" id="IPR036625">
    <property type="entry name" value="E3-bd_dom_sf"/>
</dbReference>
<dbReference type="InterPro" id="IPR003016">
    <property type="entry name" value="2-oxoA_DH_lipoyl-BS"/>
</dbReference>
<dbReference type="GO" id="GO:0006086">
    <property type="term" value="P:pyruvate decarboxylation to acetyl-CoA"/>
    <property type="evidence" value="ECO:0007669"/>
    <property type="project" value="UniProtKB-UniRule"/>
</dbReference>
<dbReference type="AlphaFoldDB" id="A0A0J8GQ56"/>
<comment type="catalytic activity">
    <reaction evidence="8 9">
        <text>N(6)-[(R)-dihydrolipoyl]-L-lysyl-[protein] + acetyl-CoA = N(6)-[(R)-S(8)-acetyldihydrolipoyl]-L-lysyl-[protein] + CoA</text>
        <dbReference type="Rhea" id="RHEA:17017"/>
        <dbReference type="Rhea" id="RHEA-COMP:10475"/>
        <dbReference type="Rhea" id="RHEA-COMP:10478"/>
        <dbReference type="ChEBI" id="CHEBI:57287"/>
        <dbReference type="ChEBI" id="CHEBI:57288"/>
        <dbReference type="ChEBI" id="CHEBI:83100"/>
        <dbReference type="ChEBI" id="CHEBI:83111"/>
        <dbReference type="EC" id="2.3.1.12"/>
    </reaction>
</comment>
<dbReference type="Proteomes" id="UP000037600">
    <property type="component" value="Unassembled WGS sequence"/>
</dbReference>
<keyword evidence="5 9" id="KW-0450">Lipoyl</keyword>
<dbReference type="PATRIC" id="fig|1513271.3.peg.2434"/>
<protein>
    <recommendedName>
        <fullName evidence="9">Acetyltransferase component of pyruvate dehydrogenase complex</fullName>
        <ecNumber evidence="9">2.3.1.12</ecNumber>
    </recommendedName>
</protein>
<keyword evidence="6 9" id="KW-0012">Acyltransferase</keyword>
<dbReference type="RefSeq" id="WP_048692764.1">
    <property type="nucleotide sequence ID" value="NZ_KQ130492.1"/>
</dbReference>
<dbReference type="InterPro" id="IPR023213">
    <property type="entry name" value="CAT-like_dom_sf"/>
</dbReference>
<feature type="region of interest" description="Disordered" evidence="10">
    <location>
        <begin position="306"/>
        <end position="338"/>
    </location>
</feature>
<feature type="compositionally biased region" description="Low complexity" evidence="10">
    <location>
        <begin position="306"/>
        <end position="329"/>
    </location>
</feature>
<dbReference type="NCBIfam" id="TIGR01348">
    <property type="entry name" value="PDHac_trf_long"/>
    <property type="match status" value="1"/>
</dbReference>
<keyword evidence="4" id="KW-0677">Repeat</keyword>
<keyword evidence="14" id="KW-1185">Reference proteome</keyword>
<feature type="domain" description="Lipoyl-binding" evidence="11">
    <location>
        <begin position="214"/>
        <end position="288"/>
    </location>
</feature>
<feature type="domain" description="Peripheral subunit-binding (PSBD)" evidence="12">
    <location>
        <begin position="334"/>
        <end position="371"/>
    </location>
</feature>
<feature type="domain" description="Lipoyl-binding" evidence="11">
    <location>
        <begin position="107"/>
        <end position="183"/>
    </location>
</feature>
<evidence type="ECO:0000259" key="12">
    <source>
        <dbReference type="PROSITE" id="PS51826"/>
    </source>
</evidence>
<evidence type="ECO:0000259" key="11">
    <source>
        <dbReference type="PROSITE" id="PS50968"/>
    </source>
</evidence>
<comment type="caution">
    <text evidence="13">The sequence shown here is derived from an EMBL/GenBank/DDBJ whole genome shotgun (WGS) entry which is preliminary data.</text>
</comment>
<comment type="cofactor">
    <cofactor evidence="9">
        <name>(R)-lipoate</name>
        <dbReference type="ChEBI" id="CHEBI:83088"/>
    </cofactor>
    <text evidence="9">Binds 3 lipoyl cofactors covalently.</text>
</comment>
<dbReference type="GO" id="GO:0045254">
    <property type="term" value="C:pyruvate dehydrogenase complex"/>
    <property type="evidence" value="ECO:0007669"/>
    <property type="project" value="UniProtKB-UniRule"/>
</dbReference>
<dbReference type="GO" id="GO:0005737">
    <property type="term" value="C:cytoplasm"/>
    <property type="evidence" value="ECO:0007669"/>
    <property type="project" value="TreeGrafter"/>
</dbReference>
<dbReference type="EC" id="2.3.1.12" evidence="9"/>
<dbReference type="SUPFAM" id="SSF51230">
    <property type="entry name" value="Single hybrid motif"/>
    <property type="match status" value="3"/>
</dbReference>
<accession>A0A0J8GQ56</accession>
<evidence type="ECO:0000313" key="13">
    <source>
        <dbReference type="EMBL" id="KMT64915.1"/>
    </source>
</evidence>
<dbReference type="Pfam" id="PF02817">
    <property type="entry name" value="E3_binding"/>
    <property type="match status" value="1"/>
</dbReference>
<dbReference type="InterPro" id="IPR004167">
    <property type="entry name" value="PSBD"/>
</dbReference>
<dbReference type="Gene3D" id="2.40.50.100">
    <property type="match status" value="3"/>
</dbReference>
<dbReference type="FunFam" id="3.30.559.10:FF:000004">
    <property type="entry name" value="Acetyltransferase component of pyruvate dehydrogenase complex"/>
    <property type="match status" value="1"/>
</dbReference>
<dbReference type="Pfam" id="PF00364">
    <property type="entry name" value="Biotin_lipoyl"/>
    <property type="match status" value="3"/>
</dbReference>
<evidence type="ECO:0000256" key="8">
    <source>
        <dbReference type="ARBA" id="ARBA00048370"/>
    </source>
</evidence>
<dbReference type="Gene3D" id="4.10.320.10">
    <property type="entry name" value="E3-binding domain"/>
    <property type="match status" value="1"/>
</dbReference>
<dbReference type="PROSITE" id="PS51826">
    <property type="entry name" value="PSBD"/>
    <property type="match status" value="1"/>
</dbReference>
<dbReference type="GO" id="GO:0004742">
    <property type="term" value="F:dihydrolipoyllysine-residue acetyltransferase activity"/>
    <property type="evidence" value="ECO:0007669"/>
    <property type="project" value="UniProtKB-UniRule"/>
</dbReference>
<dbReference type="EMBL" id="LAZL01000018">
    <property type="protein sequence ID" value="KMT64915.1"/>
    <property type="molecule type" value="Genomic_DNA"/>
</dbReference>
<evidence type="ECO:0000256" key="6">
    <source>
        <dbReference type="ARBA" id="ARBA00023315"/>
    </source>
</evidence>
<evidence type="ECO:0000256" key="1">
    <source>
        <dbReference type="ARBA" id="ARBA00007317"/>
    </source>
</evidence>
<reference evidence="13 14" key="1">
    <citation type="submission" date="2015-04" db="EMBL/GenBank/DDBJ databases">
        <title>Draft Genome Sequence of the Novel Agar-Digesting Marine Bacterium Q1.</title>
        <authorList>
            <person name="Li Y."/>
            <person name="Li D."/>
            <person name="Chen G."/>
            <person name="Du Z."/>
        </authorList>
    </citation>
    <scope>NUCLEOTIDE SEQUENCE [LARGE SCALE GENOMIC DNA]</scope>
    <source>
        <strain evidence="13 14">Q1</strain>
    </source>
</reference>
<dbReference type="InterPro" id="IPR001078">
    <property type="entry name" value="2-oxoacid_DH_actylTfrase"/>
</dbReference>
<dbReference type="SUPFAM" id="SSF52777">
    <property type="entry name" value="CoA-dependent acyltransferases"/>
    <property type="match status" value="1"/>
</dbReference>
<dbReference type="STRING" id="1513271.XM47_11950"/>
<dbReference type="InterPro" id="IPR006256">
    <property type="entry name" value="AcTrfase_Pyrv_DH_cplx"/>
</dbReference>
<dbReference type="Gene3D" id="3.30.559.10">
    <property type="entry name" value="Chloramphenicol acetyltransferase-like domain"/>
    <property type="match status" value="1"/>
</dbReference>
<proteinExistence type="inferred from homology"/>
<keyword evidence="13" id="KW-0670">Pyruvate</keyword>
<dbReference type="InterPro" id="IPR011053">
    <property type="entry name" value="Single_hybrid_motif"/>
</dbReference>
<dbReference type="Pfam" id="PF00198">
    <property type="entry name" value="2-oxoacid_dh"/>
    <property type="match status" value="1"/>
</dbReference>
<evidence type="ECO:0000256" key="9">
    <source>
        <dbReference type="RuleBase" id="RU361137"/>
    </source>
</evidence>
<evidence type="ECO:0000256" key="2">
    <source>
        <dbReference type="ARBA" id="ARBA00011484"/>
    </source>
</evidence>
<dbReference type="PROSITE" id="PS00189">
    <property type="entry name" value="LIPOYL"/>
    <property type="match status" value="3"/>
</dbReference>